<organism evidence="2 3">
    <name type="scientific">Trifolium medium</name>
    <dbReference type="NCBI Taxonomy" id="97028"/>
    <lineage>
        <taxon>Eukaryota</taxon>
        <taxon>Viridiplantae</taxon>
        <taxon>Streptophyta</taxon>
        <taxon>Embryophyta</taxon>
        <taxon>Tracheophyta</taxon>
        <taxon>Spermatophyta</taxon>
        <taxon>Magnoliopsida</taxon>
        <taxon>eudicotyledons</taxon>
        <taxon>Gunneridae</taxon>
        <taxon>Pentapetalae</taxon>
        <taxon>rosids</taxon>
        <taxon>fabids</taxon>
        <taxon>Fabales</taxon>
        <taxon>Fabaceae</taxon>
        <taxon>Papilionoideae</taxon>
        <taxon>50 kb inversion clade</taxon>
        <taxon>NPAAA clade</taxon>
        <taxon>Hologalegina</taxon>
        <taxon>IRL clade</taxon>
        <taxon>Trifolieae</taxon>
        <taxon>Trifolium</taxon>
    </lineage>
</organism>
<sequence>MHTTQQRPSKDTSQRSHRRPGNRFRTRGNQGRGGGHGHCSGPQSGAPSVLPSWPSPTWQQQYPALQPWGWTPPPWAMPRSTTSSQTLTDIEAAMHTMSLHSPDNQWYMDTGATSHTAASHG</sequence>
<feature type="region of interest" description="Disordered" evidence="1">
    <location>
        <begin position="101"/>
        <end position="121"/>
    </location>
</feature>
<reference evidence="2 3" key="1">
    <citation type="journal article" date="2018" name="Front. Plant Sci.">
        <title>Red Clover (Trifolium pratense) and Zigzag Clover (T. medium) - A Picture of Genomic Similarities and Differences.</title>
        <authorList>
            <person name="Dluhosova J."/>
            <person name="Istvanek J."/>
            <person name="Nedelnik J."/>
            <person name="Repkova J."/>
        </authorList>
    </citation>
    <scope>NUCLEOTIDE SEQUENCE [LARGE SCALE GENOMIC DNA]</scope>
    <source>
        <strain evidence="3">cv. 10/8</strain>
        <tissue evidence="2">Leaf</tissue>
    </source>
</reference>
<name>A0A392R0E6_9FABA</name>
<dbReference type="EMBL" id="LXQA010176549">
    <property type="protein sequence ID" value="MCI30038.1"/>
    <property type="molecule type" value="Genomic_DNA"/>
</dbReference>
<feature type="region of interest" description="Disordered" evidence="1">
    <location>
        <begin position="1"/>
        <end position="84"/>
    </location>
</feature>
<evidence type="ECO:0000313" key="2">
    <source>
        <dbReference type="EMBL" id="MCI30038.1"/>
    </source>
</evidence>
<keyword evidence="3" id="KW-1185">Reference proteome</keyword>
<proteinExistence type="predicted"/>
<feature type="compositionally biased region" description="Polar residues" evidence="1">
    <location>
        <begin position="111"/>
        <end position="121"/>
    </location>
</feature>
<feature type="compositionally biased region" description="Basic residues" evidence="1">
    <location>
        <begin position="15"/>
        <end position="26"/>
    </location>
</feature>
<comment type="caution">
    <text evidence="2">The sequence shown here is derived from an EMBL/GenBank/DDBJ whole genome shotgun (WGS) entry which is preliminary data.</text>
</comment>
<dbReference type="Proteomes" id="UP000265520">
    <property type="component" value="Unassembled WGS sequence"/>
</dbReference>
<protein>
    <submittedName>
        <fullName evidence="2">Uncharacterized protein</fullName>
    </submittedName>
</protein>
<accession>A0A392R0E6</accession>
<dbReference type="AlphaFoldDB" id="A0A392R0E6"/>
<feature type="non-terminal residue" evidence="2">
    <location>
        <position position="121"/>
    </location>
</feature>
<evidence type="ECO:0000256" key="1">
    <source>
        <dbReference type="SAM" id="MobiDB-lite"/>
    </source>
</evidence>
<evidence type="ECO:0000313" key="3">
    <source>
        <dbReference type="Proteomes" id="UP000265520"/>
    </source>
</evidence>